<evidence type="ECO:0000313" key="1">
    <source>
        <dbReference type="EMBL" id="TNV75882.1"/>
    </source>
</evidence>
<accession>A0A8J8NIV2</accession>
<proteinExistence type="predicted"/>
<gene>
    <name evidence="1" type="ORF">FGO68_gene1469</name>
</gene>
<dbReference type="EMBL" id="RRYP01014629">
    <property type="protein sequence ID" value="TNV75882.1"/>
    <property type="molecule type" value="Genomic_DNA"/>
</dbReference>
<protein>
    <submittedName>
        <fullName evidence="1">Uncharacterized protein</fullName>
    </submittedName>
</protein>
<reference evidence="1" key="1">
    <citation type="submission" date="2019-06" db="EMBL/GenBank/DDBJ databases">
        <authorList>
            <person name="Zheng W."/>
        </authorList>
    </citation>
    <scope>NUCLEOTIDE SEQUENCE</scope>
    <source>
        <strain evidence="1">QDHG01</strain>
    </source>
</reference>
<evidence type="ECO:0000313" key="2">
    <source>
        <dbReference type="Proteomes" id="UP000785679"/>
    </source>
</evidence>
<name>A0A8J8NIV2_HALGN</name>
<organism evidence="1 2">
    <name type="scientific">Halteria grandinella</name>
    <dbReference type="NCBI Taxonomy" id="5974"/>
    <lineage>
        <taxon>Eukaryota</taxon>
        <taxon>Sar</taxon>
        <taxon>Alveolata</taxon>
        <taxon>Ciliophora</taxon>
        <taxon>Intramacronucleata</taxon>
        <taxon>Spirotrichea</taxon>
        <taxon>Stichotrichia</taxon>
        <taxon>Sporadotrichida</taxon>
        <taxon>Halteriidae</taxon>
        <taxon>Halteria</taxon>
    </lineage>
</organism>
<comment type="caution">
    <text evidence="1">The sequence shown here is derived from an EMBL/GenBank/DDBJ whole genome shotgun (WGS) entry which is preliminary data.</text>
</comment>
<dbReference type="Proteomes" id="UP000785679">
    <property type="component" value="Unassembled WGS sequence"/>
</dbReference>
<keyword evidence="2" id="KW-1185">Reference proteome</keyword>
<dbReference type="AlphaFoldDB" id="A0A8J8NIV2"/>
<sequence>MGNFSRGQRFDMKTVDWMCNKVTSLPDDWSTFQQSCSYPKRGSFSQLPRKFTLLKHLGSSVKNPPPGAYETLYAKSIKEQTQNRYQMVREKSDLLNYSRNNSIEYSRTQKLQSLGKKVAKKPLCESPYSVAVTYQEMELKKADPLNFNLTQKNNIIIDNRRIQYPSLLKREPMIKDQVNFVAQVPR</sequence>